<protein>
    <submittedName>
        <fullName evidence="2">Uncharacterized protein</fullName>
    </submittedName>
</protein>
<sequence length="67" mass="7271">MSGALTRPLVVAVAHLPILIISFCATPLWLMSFLKPATHGEVAFRLVGELRSWSRDVVDSAGGRPVR</sequence>
<keyword evidence="1" id="KW-1133">Transmembrane helix</keyword>
<keyword evidence="3" id="KW-1185">Reference proteome</keyword>
<evidence type="ECO:0000313" key="3">
    <source>
        <dbReference type="Proteomes" id="UP000609879"/>
    </source>
</evidence>
<name>A0ABQ3YBM9_9ACTN</name>
<evidence type="ECO:0000313" key="2">
    <source>
        <dbReference type="EMBL" id="GID77405.1"/>
    </source>
</evidence>
<dbReference type="Proteomes" id="UP000609879">
    <property type="component" value="Unassembled WGS sequence"/>
</dbReference>
<evidence type="ECO:0000256" key="1">
    <source>
        <dbReference type="SAM" id="Phobius"/>
    </source>
</evidence>
<reference evidence="2 3" key="1">
    <citation type="submission" date="2021-01" db="EMBL/GenBank/DDBJ databases">
        <title>Whole genome shotgun sequence of Actinoplanes deccanensis NBRC 13994.</title>
        <authorList>
            <person name="Komaki H."/>
            <person name="Tamura T."/>
        </authorList>
    </citation>
    <scope>NUCLEOTIDE SEQUENCE [LARGE SCALE GENOMIC DNA]</scope>
    <source>
        <strain evidence="2 3">NBRC 13994</strain>
    </source>
</reference>
<organism evidence="2 3">
    <name type="scientific">Paractinoplanes deccanensis</name>
    <dbReference type="NCBI Taxonomy" id="113561"/>
    <lineage>
        <taxon>Bacteria</taxon>
        <taxon>Bacillati</taxon>
        <taxon>Actinomycetota</taxon>
        <taxon>Actinomycetes</taxon>
        <taxon>Micromonosporales</taxon>
        <taxon>Micromonosporaceae</taxon>
        <taxon>Paractinoplanes</taxon>
    </lineage>
</organism>
<dbReference type="EMBL" id="BOMI01000118">
    <property type="protein sequence ID" value="GID77405.1"/>
    <property type="molecule type" value="Genomic_DNA"/>
</dbReference>
<proteinExistence type="predicted"/>
<dbReference type="RefSeq" id="WP_239169178.1">
    <property type="nucleotide sequence ID" value="NZ_BAAABO010000002.1"/>
</dbReference>
<accession>A0ABQ3YBM9</accession>
<keyword evidence="1" id="KW-0472">Membrane</keyword>
<comment type="caution">
    <text evidence="2">The sequence shown here is derived from an EMBL/GenBank/DDBJ whole genome shotgun (WGS) entry which is preliminary data.</text>
</comment>
<gene>
    <name evidence="2" type="ORF">Ade02nite_60460</name>
</gene>
<keyword evidence="1" id="KW-0812">Transmembrane</keyword>
<feature type="transmembrane region" description="Helical" evidence="1">
    <location>
        <begin position="12"/>
        <end position="30"/>
    </location>
</feature>